<evidence type="ECO:0000313" key="3">
    <source>
        <dbReference type="Proteomes" id="UP000307808"/>
    </source>
</evidence>
<keyword evidence="3" id="KW-1185">Reference proteome</keyword>
<evidence type="ECO:0000256" key="1">
    <source>
        <dbReference type="SAM" id="Phobius"/>
    </source>
</evidence>
<keyword evidence="1" id="KW-0472">Membrane</keyword>
<dbReference type="RefSeq" id="WP_137065439.1">
    <property type="nucleotide sequence ID" value="NZ_CP040748.1"/>
</dbReference>
<gene>
    <name evidence="2" type="ORF">FC770_07060</name>
</gene>
<keyword evidence="1" id="KW-0812">Transmembrane</keyword>
<protein>
    <submittedName>
        <fullName evidence="2">Uncharacterized protein</fullName>
    </submittedName>
</protein>
<comment type="caution">
    <text evidence="2">The sequence shown here is derived from an EMBL/GenBank/DDBJ whole genome shotgun (WGS) entry which is preliminary data.</text>
</comment>
<sequence>MSDQLKNETEPRTLRAGVLWGLAAGALIWALFFLQATTVDLYSWETTVVPALTLIALAAGALAVARPALRRFGAGLALGALAVLPLALAAILVLFSVLNLE</sequence>
<organism evidence="2 3">
    <name type="scientific">Nocardioides jishulii</name>
    <dbReference type="NCBI Taxonomy" id="2575440"/>
    <lineage>
        <taxon>Bacteria</taxon>
        <taxon>Bacillati</taxon>
        <taxon>Actinomycetota</taxon>
        <taxon>Actinomycetes</taxon>
        <taxon>Propionibacteriales</taxon>
        <taxon>Nocardioidaceae</taxon>
        <taxon>Nocardioides</taxon>
    </lineage>
</organism>
<feature type="transmembrane region" description="Helical" evidence="1">
    <location>
        <begin position="76"/>
        <end position="98"/>
    </location>
</feature>
<feature type="transmembrane region" description="Helical" evidence="1">
    <location>
        <begin position="16"/>
        <end position="36"/>
    </location>
</feature>
<dbReference type="Proteomes" id="UP000307808">
    <property type="component" value="Unassembled WGS sequence"/>
</dbReference>
<dbReference type="AlphaFoldDB" id="A0A4U2YMK6"/>
<proteinExistence type="predicted"/>
<accession>A0A4U2YMK6</accession>
<evidence type="ECO:0000313" key="2">
    <source>
        <dbReference type="EMBL" id="TKI62170.1"/>
    </source>
</evidence>
<keyword evidence="1" id="KW-1133">Transmembrane helix</keyword>
<reference evidence="2 3" key="1">
    <citation type="submission" date="2019-04" db="EMBL/GenBank/DDBJ databases">
        <authorList>
            <person name="Dong K."/>
        </authorList>
    </citation>
    <scope>NUCLEOTIDE SEQUENCE [LARGE SCALE GENOMIC DNA]</scope>
    <source>
        <strain evidence="3">dk3543</strain>
    </source>
</reference>
<feature type="transmembrane region" description="Helical" evidence="1">
    <location>
        <begin position="48"/>
        <end position="69"/>
    </location>
</feature>
<name>A0A4U2YMK6_9ACTN</name>
<dbReference type="EMBL" id="SZPY01000002">
    <property type="protein sequence ID" value="TKI62170.1"/>
    <property type="molecule type" value="Genomic_DNA"/>
</dbReference>